<dbReference type="InterPro" id="IPR003737">
    <property type="entry name" value="GlcNAc_PI_deacetylase-related"/>
</dbReference>
<dbReference type="Proteomes" id="UP000034617">
    <property type="component" value="Unassembled WGS sequence"/>
</dbReference>
<proteinExistence type="predicted"/>
<dbReference type="PANTHER" id="PTHR12993:SF11">
    <property type="entry name" value="N-ACETYLGLUCOSAMINYL-PHOSPHATIDYLINOSITOL DE-N-ACETYLASE"/>
    <property type="match status" value="1"/>
</dbReference>
<dbReference type="GO" id="GO:0016811">
    <property type="term" value="F:hydrolase activity, acting on carbon-nitrogen (but not peptide) bonds, in linear amides"/>
    <property type="evidence" value="ECO:0007669"/>
    <property type="project" value="TreeGrafter"/>
</dbReference>
<sequence length="311" mass="35263">MSFLRKQESCSIAGFRLALRCGRNDNNQYMKHMLLIFSHPDDESFSVGGTVARYAKDGWHIRLLVATNGEKGASSLYPGISEKALGLKRQEEVKRAAAVLGIEHVDFLEFPDLGLKDLTPGTLEDPIYASMKTFLPDIVITHDPTGITNHPDHTKVCYAATYAFQKYAAYLSNLQDKEQLTKGRGKLWRQEEYMRTFGDTQSLSKEPKLYYVCLPQRSVNFLLKEKQISEESFGKPWKGVPDKNITTVIDITSTQLIKGKALLCHETQAEEVDQFISFAQNPEVKQECFILRMQGIFEVYMGKTDRFANAL</sequence>
<dbReference type="Gene3D" id="3.40.50.10320">
    <property type="entry name" value="LmbE-like"/>
    <property type="match status" value="1"/>
</dbReference>
<dbReference type="SUPFAM" id="SSF102588">
    <property type="entry name" value="LmbE-like"/>
    <property type="match status" value="1"/>
</dbReference>
<reference evidence="1 2" key="1">
    <citation type="journal article" date="2015" name="Nature">
        <title>rRNA introns, odd ribosomes, and small enigmatic genomes across a large radiation of phyla.</title>
        <authorList>
            <person name="Brown C.T."/>
            <person name="Hug L.A."/>
            <person name="Thomas B.C."/>
            <person name="Sharon I."/>
            <person name="Castelle C.J."/>
            <person name="Singh A."/>
            <person name="Wilkins M.J."/>
            <person name="Williams K.H."/>
            <person name="Banfield J.F."/>
        </authorList>
    </citation>
    <scope>NUCLEOTIDE SEQUENCE [LARGE SCALE GENOMIC DNA]</scope>
</reference>
<accession>A0A0G1GTB0</accession>
<protein>
    <submittedName>
        <fullName evidence="1">GlcNAc-PI de-N-acetylase family protein</fullName>
    </submittedName>
</protein>
<dbReference type="PANTHER" id="PTHR12993">
    <property type="entry name" value="N-ACETYLGLUCOSAMINYL-PHOSPHATIDYLINOSITOL DE-N-ACETYLASE-RELATED"/>
    <property type="match status" value="1"/>
</dbReference>
<dbReference type="InterPro" id="IPR024078">
    <property type="entry name" value="LmbE-like_dom_sf"/>
</dbReference>
<comment type="caution">
    <text evidence="1">The sequence shown here is derived from an EMBL/GenBank/DDBJ whole genome shotgun (WGS) entry which is preliminary data.</text>
</comment>
<evidence type="ECO:0000313" key="1">
    <source>
        <dbReference type="EMBL" id="KKT38321.1"/>
    </source>
</evidence>
<gene>
    <name evidence="1" type="ORF">UW22_C0011G0012</name>
</gene>
<evidence type="ECO:0000313" key="2">
    <source>
        <dbReference type="Proteomes" id="UP000034617"/>
    </source>
</evidence>
<dbReference type="EMBL" id="LCHM01000011">
    <property type="protein sequence ID" value="KKT38321.1"/>
    <property type="molecule type" value="Genomic_DNA"/>
</dbReference>
<name>A0A0G1GTB0_9BACT</name>
<dbReference type="Pfam" id="PF02585">
    <property type="entry name" value="PIG-L"/>
    <property type="match status" value="1"/>
</dbReference>
<organism evidence="1 2">
    <name type="scientific">Candidatus Gottesmanbacteria bacterium GW2011_GWB1_44_11c</name>
    <dbReference type="NCBI Taxonomy" id="1618447"/>
    <lineage>
        <taxon>Bacteria</taxon>
        <taxon>Candidatus Gottesmaniibacteriota</taxon>
    </lineage>
</organism>
<dbReference type="AlphaFoldDB" id="A0A0G1GTB0"/>